<dbReference type="Proteomes" id="UP000239731">
    <property type="component" value="Unassembled WGS sequence"/>
</dbReference>
<protein>
    <submittedName>
        <fullName evidence="1">Uncharacterized protein</fullName>
    </submittedName>
</protein>
<dbReference type="AlphaFoldDB" id="A0A2T0I9Y3"/>
<comment type="caution">
    <text evidence="1">The sequence shown here is derived from an EMBL/GenBank/DDBJ whole genome shotgun (WGS) entry which is preliminary data.</text>
</comment>
<gene>
    <name evidence="1" type="ORF">C7A10_14935</name>
</gene>
<reference evidence="1 2" key="1">
    <citation type="submission" date="2018-03" db="EMBL/GenBank/DDBJ databases">
        <title>Blue discolouration in mozzarella cheese caused by Pseudomonas fluorescens.</title>
        <authorList>
            <person name="Chiesa F."/>
            <person name="Dalmasso A."/>
            <person name="Lomonaco S."/>
        </authorList>
    </citation>
    <scope>NUCLEOTIDE SEQUENCE [LARGE SCALE GENOMIC DNA]</scope>
    <source>
        <strain evidence="1 2">11293</strain>
    </source>
</reference>
<name>A0A2T0I9Y3_PSEFL</name>
<evidence type="ECO:0000313" key="2">
    <source>
        <dbReference type="Proteomes" id="UP000239731"/>
    </source>
</evidence>
<evidence type="ECO:0000313" key="1">
    <source>
        <dbReference type="EMBL" id="PRW92139.1"/>
    </source>
</evidence>
<dbReference type="EMBL" id="PVUH01000009">
    <property type="protein sequence ID" value="PRW92139.1"/>
    <property type="molecule type" value="Genomic_DNA"/>
</dbReference>
<accession>A0A2T0I9Y3</accession>
<proteinExistence type="predicted"/>
<organism evidence="1 2">
    <name type="scientific">Pseudomonas fluorescens</name>
    <dbReference type="NCBI Taxonomy" id="294"/>
    <lineage>
        <taxon>Bacteria</taxon>
        <taxon>Pseudomonadati</taxon>
        <taxon>Pseudomonadota</taxon>
        <taxon>Gammaproteobacteria</taxon>
        <taxon>Pseudomonadales</taxon>
        <taxon>Pseudomonadaceae</taxon>
        <taxon>Pseudomonas</taxon>
    </lineage>
</organism>
<sequence>MLLLTAGLLPAVRAILDGEAFSQLSLRKQLMKGRHPFFRLTQNKMWLACFCRSELAREKRQR</sequence>